<feature type="transmembrane region" description="Helical" evidence="11">
    <location>
        <begin position="175"/>
        <end position="202"/>
    </location>
</feature>
<comment type="subcellular location">
    <subcellularLocation>
        <location evidence="1">Membrane</location>
        <topology evidence="1">Multi-pass membrane protein</topology>
    </subcellularLocation>
</comment>
<feature type="domain" description="Rhodopsin" evidence="12">
    <location>
        <begin position="49"/>
        <end position="276"/>
    </location>
</feature>
<feature type="transmembrane region" description="Helical" evidence="11">
    <location>
        <begin position="214"/>
        <end position="234"/>
    </location>
</feature>
<evidence type="ECO:0000256" key="1">
    <source>
        <dbReference type="ARBA" id="ARBA00004141"/>
    </source>
</evidence>
<dbReference type="Proteomes" id="UP000184073">
    <property type="component" value="Unassembled WGS sequence"/>
</dbReference>
<keyword evidence="6 11" id="KW-0472">Membrane</keyword>
<feature type="region of interest" description="Disordered" evidence="10">
    <location>
        <begin position="409"/>
        <end position="431"/>
    </location>
</feature>
<dbReference type="Gene3D" id="1.10.10.1760">
    <property type="entry name" value="60S ribosomal protein L36"/>
    <property type="match status" value="1"/>
</dbReference>
<feature type="transmembrane region" description="Helical" evidence="11">
    <location>
        <begin position="102"/>
        <end position="122"/>
    </location>
</feature>
<evidence type="ECO:0000313" key="14">
    <source>
        <dbReference type="Proteomes" id="UP000184073"/>
    </source>
</evidence>
<dbReference type="EMBL" id="KV878130">
    <property type="protein sequence ID" value="OJJ03656.1"/>
    <property type="molecule type" value="Genomic_DNA"/>
</dbReference>
<dbReference type="GeneID" id="63731180"/>
<name>A0A1L9PQE1_ASPVE</name>
<feature type="region of interest" description="Disordered" evidence="10">
    <location>
        <begin position="290"/>
        <end position="314"/>
    </location>
</feature>
<keyword evidence="4 9" id="KW-0689">Ribosomal protein</keyword>
<keyword evidence="5 11" id="KW-1133">Transmembrane helix</keyword>
<dbReference type="Pfam" id="PF01158">
    <property type="entry name" value="Ribosomal_L36e"/>
    <property type="match status" value="1"/>
</dbReference>
<evidence type="ECO:0000256" key="10">
    <source>
        <dbReference type="SAM" id="MobiDB-lite"/>
    </source>
</evidence>
<gene>
    <name evidence="13" type="ORF">ASPVEDRAFT_63289</name>
</gene>
<dbReference type="RefSeq" id="XP_040669418.1">
    <property type="nucleotide sequence ID" value="XM_040815669.1"/>
</dbReference>
<evidence type="ECO:0000256" key="8">
    <source>
        <dbReference type="ARBA" id="ARBA00038359"/>
    </source>
</evidence>
<feature type="transmembrane region" description="Helical" evidence="11">
    <location>
        <begin position="254"/>
        <end position="275"/>
    </location>
</feature>
<dbReference type="VEuPathDB" id="FungiDB:ASPVEDRAFT_63289"/>
<evidence type="ECO:0000256" key="9">
    <source>
        <dbReference type="RuleBase" id="RU000665"/>
    </source>
</evidence>
<reference evidence="14" key="1">
    <citation type="journal article" date="2017" name="Genome Biol.">
        <title>Comparative genomics reveals high biological diversity and specific adaptations in the industrially and medically important fungal genus Aspergillus.</title>
        <authorList>
            <person name="de Vries R.P."/>
            <person name="Riley R."/>
            <person name="Wiebenga A."/>
            <person name="Aguilar-Osorio G."/>
            <person name="Amillis S."/>
            <person name="Uchima C.A."/>
            <person name="Anderluh G."/>
            <person name="Asadollahi M."/>
            <person name="Askin M."/>
            <person name="Barry K."/>
            <person name="Battaglia E."/>
            <person name="Bayram O."/>
            <person name="Benocci T."/>
            <person name="Braus-Stromeyer S.A."/>
            <person name="Caldana C."/>
            <person name="Canovas D."/>
            <person name="Cerqueira G.C."/>
            <person name="Chen F."/>
            <person name="Chen W."/>
            <person name="Choi C."/>
            <person name="Clum A."/>
            <person name="Dos Santos R.A."/>
            <person name="Damasio A.R."/>
            <person name="Diallinas G."/>
            <person name="Emri T."/>
            <person name="Fekete E."/>
            <person name="Flipphi M."/>
            <person name="Freyberg S."/>
            <person name="Gallo A."/>
            <person name="Gournas C."/>
            <person name="Habgood R."/>
            <person name="Hainaut M."/>
            <person name="Harispe M.L."/>
            <person name="Henrissat B."/>
            <person name="Hilden K.S."/>
            <person name="Hope R."/>
            <person name="Hossain A."/>
            <person name="Karabika E."/>
            <person name="Karaffa L."/>
            <person name="Karanyi Z."/>
            <person name="Krasevec N."/>
            <person name="Kuo A."/>
            <person name="Kusch H."/>
            <person name="LaButti K."/>
            <person name="Lagendijk E.L."/>
            <person name="Lapidus A."/>
            <person name="Levasseur A."/>
            <person name="Lindquist E."/>
            <person name="Lipzen A."/>
            <person name="Logrieco A.F."/>
            <person name="MacCabe A."/>
            <person name="Maekelae M.R."/>
            <person name="Malavazi I."/>
            <person name="Melin P."/>
            <person name="Meyer V."/>
            <person name="Mielnichuk N."/>
            <person name="Miskei M."/>
            <person name="Molnar A.P."/>
            <person name="Mule G."/>
            <person name="Ngan C.Y."/>
            <person name="Orejas M."/>
            <person name="Orosz E."/>
            <person name="Ouedraogo J.P."/>
            <person name="Overkamp K.M."/>
            <person name="Park H.-S."/>
            <person name="Perrone G."/>
            <person name="Piumi F."/>
            <person name="Punt P.J."/>
            <person name="Ram A.F."/>
            <person name="Ramon A."/>
            <person name="Rauscher S."/>
            <person name="Record E."/>
            <person name="Riano-Pachon D.M."/>
            <person name="Robert V."/>
            <person name="Roehrig J."/>
            <person name="Ruller R."/>
            <person name="Salamov A."/>
            <person name="Salih N.S."/>
            <person name="Samson R.A."/>
            <person name="Sandor E."/>
            <person name="Sanguinetti M."/>
            <person name="Schuetze T."/>
            <person name="Sepcic K."/>
            <person name="Shelest E."/>
            <person name="Sherlock G."/>
            <person name="Sophianopoulou V."/>
            <person name="Squina F.M."/>
            <person name="Sun H."/>
            <person name="Susca A."/>
            <person name="Todd R.B."/>
            <person name="Tsang A."/>
            <person name="Unkles S.E."/>
            <person name="van de Wiele N."/>
            <person name="van Rossen-Uffink D."/>
            <person name="Oliveira J.V."/>
            <person name="Vesth T.C."/>
            <person name="Visser J."/>
            <person name="Yu J.-H."/>
            <person name="Zhou M."/>
            <person name="Andersen M.R."/>
            <person name="Archer D.B."/>
            <person name="Baker S.E."/>
            <person name="Benoit I."/>
            <person name="Brakhage A.A."/>
            <person name="Braus G.H."/>
            <person name="Fischer R."/>
            <person name="Frisvad J.C."/>
            <person name="Goldman G.H."/>
            <person name="Houbraken J."/>
            <person name="Oakley B."/>
            <person name="Pocsi I."/>
            <person name="Scazzocchio C."/>
            <person name="Seiboth B."/>
            <person name="vanKuyk P.A."/>
            <person name="Wortman J."/>
            <person name="Dyer P.S."/>
            <person name="Grigoriev I.V."/>
        </authorList>
    </citation>
    <scope>NUCLEOTIDE SEQUENCE [LARGE SCALE GENOMIC DNA]</scope>
    <source>
        <strain evidence="14">CBS 583.65</strain>
    </source>
</reference>
<comment type="similarity">
    <text evidence="2 9">Belongs to the eukaryotic ribosomal protein eL36 family.</text>
</comment>
<evidence type="ECO:0000256" key="4">
    <source>
        <dbReference type="ARBA" id="ARBA00022980"/>
    </source>
</evidence>
<sequence>MVGIGVLGRDVGDQNPDSQSYDYRHSARTWDVVTQVVCLTVTTICIGMRMYSKLLVLKNPGWEDSYAVITIEADKHGNGVHQYMVAPPDLREYAKLANSSQIVYAPLIFVTKLSLFLLYLRVFAPSRRGNTYRIIHLFIWFNAAFYLANFFLKIFQCLPRSKIWDTDTPGHCININIPILVTAAINVLSDLMMLVLPIVCVWRLQMTTRRKMGISAIFAAGVFGCFSSIMRLAVSVKDRDTKDKTYDWFSEFLWTTAEVTCGIVASSLPALPTFFRHFFTKAKSKLSDLSHTKGSDVQSNSFGKPEESYALSRGRKNQLSHSLFTMERLTDPERESDDDRARIFCGSGYTTESRIERSRTPVQGGYYGEAGSGFGREDGRGILRIIEVDSPTDKLVAMAQERSGIAVGLNKGHKTTPLNTPKNRISRSKGKASRRTAFVRDIAREVVGLAPYERRVIELLRNAQDKRARKLAKKRLGTFTRGKRKVEDMQRVIAEARRVGAH</sequence>
<accession>A0A1L9PQE1</accession>
<proteinExistence type="inferred from homology"/>
<dbReference type="GO" id="GO:1990904">
    <property type="term" value="C:ribonucleoprotein complex"/>
    <property type="evidence" value="ECO:0007669"/>
    <property type="project" value="UniProtKB-KW"/>
</dbReference>
<dbReference type="GO" id="GO:0016020">
    <property type="term" value="C:membrane"/>
    <property type="evidence" value="ECO:0007669"/>
    <property type="project" value="UniProtKB-SubCell"/>
</dbReference>
<evidence type="ECO:0000256" key="11">
    <source>
        <dbReference type="SAM" id="Phobius"/>
    </source>
</evidence>
<dbReference type="PANTHER" id="PTHR33048">
    <property type="entry name" value="PTH11-LIKE INTEGRAL MEMBRANE PROTEIN (AFU_ORTHOLOGUE AFUA_5G11245)"/>
    <property type="match status" value="1"/>
</dbReference>
<dbReference type="OrthoDB" id="5342292at2759"/>
<comment type="similarity">
    <text evidence="8">Belongs to the SAT4 family.</text>
</comment>
<keyword evidence="14" id="KW-1185">Reference proteome</keyword>
<evidence type="ECO:0000256" key="5">
    <source>
        <dbReference type="ARBA" id="ARBA00022989"/>
    </source>
</evidence>
<dbReference type="STRING" id="1036611.A0A1L9PQE1"/>
<keyword evidence="3 11" id="KW-0812">Transmembrane</keyword>
<feature type="region of interest" description="Disordered" evidence="10">
    <location>
        <begin position="322"/>
        <end position="341"/>
    </location>
</feature>
<feature type="compositionally biased region" description="Basic and acidic residues" evidence="10">
    <location>
        <begin position="328"/>
        <end position="341"/>
    </location>
</feature>
<evidence type="ECO:0000259" key="12">
    <source>
        <dbReference type="Pfam" id="PF20684"/>
    </source>
</evidence>
<protein>
    <recommendedName>
        <fullName evidence="9">60S ribosomal protein L36</fullName>
    </recommendedName>
</protein>
<evidence type="ECO:0000256" key="6">
    <source>
        <dbReference type="ARBA" id="ARBA00023136"/>
    </source>
</evidence>
<organism evidence="13 14">
    <name type="scientific">Aspergillus versicolor CBS 583.65</name>
    <dbReference type="NCBI Taxonomy" id="1036611"/>
    <lineage>
        <taxon>Eukaryota</taxon>
        <taxon>Fungi</taxon>
        <taxon>Dikarya</taxon>
        <taxon>Ascomycota</taxon>
        <taxon>Pezizomycotina</taxon>
        <taxon>Eurotiomycetes</taxon>
        <taxon>Eurotiomycetidae</taxon>
        <taxon>Eurotiales</taxon>
        <taxon>Aspergillaceae</taxon>
        <taxon>Aspergillus</taxon>
        <taxon>Aspergillus subgen. Nidulantes</taxon>
    </lineage>
</organism>
<dbReference type="AlphaFoldDB" id="A0A1L9PQE1"/>
<evidence type="ECO:0000313" key="13">
    <source>
        <dbReference type="EMBL" id="OJJ03656.1"/>
    </source>
</evidence>
<dbReference type="GO" id="GO:0006412">
    <property type="term" value="P:translation"/>
    <property type="evidence" value="ECO:0007669"/>
    <property type="project" value="InterPro"/>
</dbReference>
<dbReference type="GO" id="GO:0005840">
    <property type="term" value="C:ribosome"/>
    <property type="evidence" value="ECO:0007669"/>
    <property type="project" value="UniProtKB-KW"/>
</dbReference>
<dbReference type="Pfam" id="PF20684">
    <property type="entry name" value="Fung_rhodopsin"/>
    <property type="match status" value="1"/>
</dbReference>
<dbReference type="PROSITE" id="PS01190">
    <property type="entry name" value="RIBOSOMAL_L36E"/>
    <property type="match status" value="1"/>
</dbReference>
<dbReference type="InterPro" id="IPR049326">
    <property type="entry name" value="Rhodopsin_dom_fungi"/>
</dbReference>
<keyword evidence="7 9" id="KW-0687">Ribonucleoprotein</keyword>
<evidence type="ECO:0000256" key="2">
    <source>
        <dbReference type="ARBA" id="ARBA00006509"/>
    </source>
</evidence>
<dbReference type="InterPro" id="IPR000509">
    <property type="entry name" value="Ribosomal_eL36"/>
</dbReference>
<dbReference type="PANTHER" id="PTHR33048:SF160">
    <property type="entry name" value="SAT4 FAMILY MEMBRANE PROTEIN"/>
    <property type="match status" value="1"/>
</dbReference>
<feature type="transmembrane region" description="Helical" evidence="11">
    <location>
        <begin position="134"/>
        <end position="155"/>
    </location>
</feature>
<evidence type="ECO:0000256" key="7">
    <source>
        <dbReference type="ARBA" id="ARBA00023274"/>
    </source>
</evidence>
<feature type="transmembrane region" description="Helical" evidence="11">
    <location>
        <begin position="32"/>
        <end position="51"/>
    </location>
</feature>
<dbReference type="InterPro" id="IPR052337">
    <property type="entry name" value="SAT4-like"/>
</dbReference>
<dbReference type="FunFam" id="1.10.10.1760:FF:000003">
    <property type="entry name" value="60S ribosomal protein L36"/>
    <property type="match status" value="1"/>
</dbReference>
<dbReference type="InterPro" id="IPR038097">
    <property type="entry name" value="Ribosomal_eL36_sf"/>
</dbReference>
<dbReference type="GO" id="GO:0003735">
    <property type="term" value="F:structural constituent of ribosome"/>
    <property type="evidence" value="ECO:0007669"/>
    <property type="project" value="InterPro"/>
</dbReference>
<evidence type="ECO:0000256" key="3">
    <source>
        <dbReference type="ARBA" id="ARBA00022692"/>
    </source>
</evidence>